<dbReference type="InterPro" id="IPR054703">
    <property type="entry name" value="Mop-rel"/>
</dbReference>
<dbReference type="Gene3D" id="3.90.550.10">
    <property type="entry name" value="Spore Coat Polysaccharide Biosynthesis Protein SpsA, Chain A"/>
    <property type="match status" value="1"/>
</dbReference>
<accession>A0A2U3LUC4</accession>
<dbReference type="SMART" id="SM00471">
    <property type="entry name" value="HDc"/>
    <property type="match status" value="1"/>
</dbReference>
<protein>
    <recommendedName>
        <fullName evidence="1">HD domain-containing protein</fullName>
    </recommendedName>
</protein>
<dbReference type="PANTHER" id="PTHR43777">
    <property type="entry name" value="MOLYBDENUM COFACTOR CYTIDYLYLTRANSFERASE"/>
    <property type="match status" value="1"/>
</dbReference>
<dbReference type="SUPFAM" id="SSF53448">
    <property type="entry name" value="Nucleotide-diphospho-sugar transferases"/>
    <property type="match status" value="1"/>
</dbReference>
<dbReference type="GO" id="GO:0016779">
    <property type="term" value="F:nucleotidyltransferase activity"/>
    <property type="evidence" value="ECO:0007669"/>
    <property type="project" value="UniProtKB-ARBA"/>
</dbReference>
<reference evidence="3" key="1">
    <citation type="submission" date="2018-02" db="EMBL/GenBank/DDBJ databases">
        <authorList>
            <person name="Hausmann B."/>
        </authorList>
    </citation>
    <scope>NUCLEOTIDE SEQUENCE [LARGE SCALE GENOMIC DNA]</scope>
    <source>
        <strain evidence="3">Peat soil MAG SbF1</strain>
    </source>
</reference>
<name>A0A2U3LUC4_9FIRM</name>
<feature type="domain" description="HD" evidence="1">
    <location>
        <begin position="230"/>
        <end position="323"/>
    </location>
</feature>
<evidence type="ECO:0000259" key="1">
    <source>
        <dbReference type="PROSITE" id="PS51831"/>
    </source>
</evidence>
<dbReference type="InterPro" id="IPR025877">
    <property type="entry name" value="MobA-like_NTP_Trfase"/>
</dbReference>
<dbReference type="Pfam" id="PF01966">
    <property type="entry name" value="HD"/>
    <property type="match status" value="1"/>
</dbReference>
<dbReference type="Pfam" id="PF12804">
    <property type="entry name" value="NTP_transf_3"/>
    <property type="match status" value="1"/>
</dbReference>
<dbReference type="Gene3D" id="1.10.3210.10">
    <property type="entry name" value="Hypothetical protein af1432"/>
    <property type="match status" value="1"/>
</dbReference>
<dbReference type="PANTHER" id="PTHR43777:SF1">
    <property type="entry name" value="MOLYBDENUM COFACTOR CYTIDYLYLTRANSFERASE"/>
    <property type="match status" value="1"/>
</dbReference>
<proteinExistence type="predicted"/>
<evidence type="ECO:0000313" key="3">
    <source>
        <dbReference type="Proteomes" id="UP000238916"/>
    </source>
</evidence>
<dbReference type="Proteomes" id="UP000238916">
    <property type="component" value="Unassembled WGS sequence"/>
</dbReference>
<dbReference type="SUPFAM" id="SSF109604">
    <property type="entry name" value="HD-domain/PDEase-like"/>
    <property type="match status" value="1"/>
</dbReference>
<evidence type="ECO:0000313" key="2">
    <source>
        <dbReference type="EMBL" id="SPF55543.1"/>
    </source>
</evidence>
<dbReference type="InterPro" id="IPR006674">
    <property type="entry name" value="HD_domain"/>
</dbReference>
<dbReference type="CDD" id="cd00077">
    <property type="entry name" value="HDc"/>
    <property type="match status" value="1"/>
</dbReference>
<sequence>MLIEKEHNQDKSSLVAIIVAAGYSLRMKHFKPLLALGGSTVLEKAVHSFQKGGIWDIRVVVGHRANELLPILQRLGVQSIVNANYSEGMFSSISAGVRSLSPEVSGFFLLPVDNPIIKGDTLVALRNTFSSTEFGIVYPTYQGMRGHPPLISNHYVKKVLNWNNPGGMRALLEQYEYDVIEVEVVDPGILLDMDTQEDYHQMLKYCGDCQVPSEEECYALLKHANTPVKVIKHCKQVAMLGCAIGKHLIKSGCQINLGLIRVAGLLHDIAKGEAHHAVVGARMLVNYPEVAEIVAEHMDICLNLDRPLTEKEIVYLADKLVIDEQVISLQVRFSGPLEQHKDDQEIFSKIKRRFYNAELIQTRIEQIIEMPLHDIVKADLGGQG</sequence>
<dbReference type="AlphaFoldDB" id="A0A2U3LUC4"/>
<dbReference type="InterPro" id="IPR029044">
    <property type="entry name" value="Nucleotide-diphossugar_trans"/>
</dbReference>
<dbReference type="EMBL" id="OMOF01000823">
    <property type="protein sequence ID" value="SPF55543.1"/>
    <property type="molecule type" value="Genomic_DNA"/>
</dbReference>
<dbReference type="PROSITE" id="PS51831">
    <property type="entry name" value="HD"/>
    <property type="match status" value="1"/>
</dbReference>
<gene>
    <name evidence="2" type="ORF">SBF1_840017</name>
</gene>
<organism evidence="2 3">
    <name type="scientific">Candidatus Desulfosporosinus infrequens</name>
    <dbReference type="NCBI Taxonomy" id="2043169"/>
    <lineage>
        <taxon>Bacteria</taxon>
        <taxon>Bacillati</taxon>
        <taxon>Bacillota</taxon>
        <taxon>Clostridia</taxon>
        <taxon>Eubacteriales</taxon>
        <taxon>Desulfitobacteriaceae</taxon>
        <taxon>Desulfosporosinus</taxon>
    </lineage>
</organism>
<dbReference type="InterPro" id="IPR003607">
    <property type="entry name" value="HD/PDEase_dom"/>
</dbReference>
<dbReference type="CDD" id="cd04182">
    <property type="entry name" value="GT_2_like_f"/>
    <property type="match status" value="1"/>
</dbReference>
<dbReference type="NCBIfam" id="NF045665">
    <property type="entry name" value="NTPtran_DVU1551"/>
    <property type="match status" value="1"/>
</dbReference>